<reference evidence="4" key="1">
    <citation type="submission" date="2016-06" db="UniProtKB">
        <authorList>
            <consortium name="WormBaseParasite"/>
        </authorList>
    </citation>
    <scope>IDENTIFICATION</scope>
</reference>
<dbReference type="Proteomes" id="UP000050794">
    <property type="component" value="Unassembled WGS sequence"/>
</dbReference>
<organism evidence="3 4">
    <name type="scientific">Toxocara canis</name>
    <name type="common">Canine roundworm</name>
    <dbReference type="NCBI Taxonomy" id="6265"/>
    <lineage>
        <taxon>Eukaryota</taxon>
        <taxon>Metazoa</taxon>
        <taxon>Ecdysozoa</taxon>
        <taxon>Nematoda</taxon>
        <taxon>Chromadorea</taxon>
        <taxon>Rhabditida</taxon>
        <taxon>Spirurina</taxon>
        <taxon>Ascaridomorpha</taxon>
        <taxon>Ascaridoidea</taxon>
        <taxon>Toxocaridae</taxon>
        <taxon>Toxocara</taxon>
    </lineage>
</organism>
<dbReference type="PANTHER" id="PTHR47633">
    <property type="entry name" value="IMMUNOGLOBULIN"/>
    <property type="match status" value="1"/>
</dbReference>
<evidence type="ECO:0000313" key="3">
    <source>
        <dbReference type="Proteomes" id="UP000050794"/>
    </source>
</evidence>
<feature type="domain" description="Ig-like" evidence="1">
    <location>
        <begin position="284"/>
        <end position="438"/>
    </location>
</feature>
<dbReference type="InterPro" id="IPR013098">
    <property type="entry name" value="Ig_I-set"/>
</dbReference>
<dbReference type="AlphaFoldDB" id="A0A183VE99"/>
<reference evidence="2 3" key="2">
    <citation type="submission" date="2018-11" db="EMBL/GenBank/DDBJ databases">
        <authorList>
            <consortium name="Pathogen Informatics"/>
        </authorList>
    </citation>
    <scope>NUCLEOTIDE SEQUENCE [LARGE SCALE GENOMIC DNA]</scope>
</reference>
<dbReference type="WBParaSite" id="TCNE_0001907301-mRNA-1">
    <property type="protein sequence ID" value="TCNE_0001907301-mRNA-1"/>
    <property type="gene ID" value="TCNE_0001907301"/>
</dbReference>
<sequence>MEPPRFARQLGNRIEVNENEPVHFEARIQPASDVKMTVEWYHNGAPLAAAHRSRPMFDFGYVALDILYAYPEDSGTYARNELGEVQSNVELIVNSKKTLCLNPHHPEGALFEENTVLKYFEGLKRVRELEQDRMKPLEYPADRECDNPPNFIGDLSDKELNEHEDIHLASKILVTPANNPTMVVEWFVNGQPLLTGSRVKASNDFGFLTMDIRSAIAEDSGVYTVKATNALGEASRQCRVLVNPHAVVLSPTQHEESLGEIHEIENLNKYGRTEIEDRKPEGPPRFVQSMPGNIGEVEEGHPLHMECQVRPTGDNTLTITWLKDGHSIPTGNLCESSNRYFLKIFHVLAFFVGIVNEAQRDIEMRLVIEKHIEGLESFGLRIFEIIFFGGPEGHRFRTFHDFGFVSLDILDMYAADSVTYTCVAKNALGQAETSLSFTCKAKAAILGQTHYPTSMARIKGIEAPKAPSAEAPELKKEVSQMLVTF</sequence>
<dbReference type="InterPro" id="IPR003599">
    <property type="entry name" value="Ig_sub"/>
</dbReference>
<dbReference type="InterPro" id="IPR013783">
    <property type="entry name" value="Ig-like_fold"/>
</dbReference>
<gene>
    <name evidence="2" type="ORF">TCNE_LOCUS19069</name>
</gene>
<dbReference type="InterPro" id="IPR007110">
    <property type="entry name" value="Ig-like_dom"/>
</dbReference>
<name>A0A183VE99_TOXCA</name>
<evidence type="ECO:0000313" key="4">
    <source>
        <dbReference type="WBParaSite" id="TCNE_0001907301-mRNA-1"/>
    </source>
</evidence>
<evidence type="ECO:0000313" key="2">
    <source>
        <dbReference type="EMBL" id="VDM50390.1"/>
    </source>
</evidence>
<keyword evidence="3" id="KW-1185">Reference proteome</keyword>
<dbReference type="InterPro" id="IPR036179">
    <property type="entry name" value="Ig-like_dom_sf"/>
</dbReference>
<dbReference type="Gene3D" id="2.60.40.10">
    <property type="entry name" value="Immunoglobulins"/>
    <property type="match status" value="4"/>
</dbReference>
<dbReference type="FunFam" id="2.60.40.10:FF:002429">
    <property type="entry name" value="KETtiN (Drosophila actin-binding) homolog"/>
    <property type="match status" value="1"/>
</dbReference>
<accession>A0A183VE99</accession>
<protein>
    <submittedName>
        <fullName evidence="4">Titin</fullName>
    </submittedName>
</protein>
<feature type="domain" description="Ig-like" evidence="1">
    <location>
        <begin position="149"/>
        <end position="243"/>
    </location>
</feature>
<dbReference type="SMART" id="SM00409">
    <property type="entry name" value="IG"/>
    <property type="match status" value="3"/>
</dbReference>
<dbReference type="PROSITE" id="PS50835">
    <property type="entry name" value="IG_LIKE"/>
    <property type="match status" value="2"/>
</dbReference>
<dbReference type="EMBL" id="UYWY01026347">
    <property type="protein sequence ID" value="VDM50390.1"/>
    <property type="molecule type" value="Genomic_DNA"/>
</dbReference>
<dbReference type="PANTHER" id="PTHR47633:SF4">
    <property type="entry name" value="MYOPALLADIN ISOFORM X1"/>
    <property type="match status" value="1"/>
</dbReference>
<evidence type="ECO:0000259" key="1">
    <source>
        <dbReference type="PROSITE" id="PS50835"/>
    </source>
</evidence>
<dbReference type="FunFam" id="2.60.40.10:FF:000962">
    <property type="entry name" value="titin isoform X1"/>
    <property type="match status" value="1"/>
</dbReference>
<dbReference type="SUPFAM" id="SSF48726">
    <property type="entry name" value="Immunoglobulin"/>
    <property type="match status" value="3"/>
</dbReference>
<proteinExistence type="predicted"/>
<dbReference type="Pfam" id="PF07679">
    <property type="entry name" value="I-set"/>
    <property type="match status" value="2"/>
</dbReference>